<reference evidence="4" key="1">
    <citation type="submission" date="2025-08" db="UniProtKB">
        <authorList>
            <consortium name="RefSeq"/>
        </authorList>
    </citation>
    <scope>IDENTIFICATION</scope>
</reference>
<dbReference type="PaxDb" id="8030-ENSSSAP00000062614"/>
<dbReference type="RefSeq" id="XP_014018188.1">
    <property type="nucleotide sequence ID" value="XM_014162713.2"/>
</dbReference>
<feature type="compositionally biased region" description="Low complexity" evidence="2">
    <location>
        <begin position="48"/>
        <end position="85"/>
    </location>
</feature>
<dbReference type="STRING" id="8030.ENSSSAP00000062614"/>
<feature type="compositionally biased region" description="Basic and acidic residues" evidence="2">
    <location>
        <begin position="464"/>
        <end position="474"/>
    </location>
</feature>
<dbReference type="GO" id="GO:0045145">
    <property type="term" value="F:single-stranded DNA 5'-3' DNA exonuclease activity"/>
    <property type="evidence" value="ECO:0007669"/>
    <property type="project" value="InterPro"/>
</dbReference>
<feature type="region of interest" description="Disordered" evidence="2">
    <location>
        <begin position="464"/>
        <end position="486"/>
    </location>
</feature>
<comment type="similarity">
    <text evidence="1">Belongs to the EXO5 family.</text>
</comment>
<keyword evidence="4" id="KW-0378">Hydrolase</keyword>
<dbReference type="InterPro" id="IPR019190">
    <property type="entry name" value="EXOV"/>
</dbReference>
<dbReference type="AlphaFoldDB" id="A0A1S3NRZ1"/>
<evidence type="ECO:0000313" key="4">
    <source>
        <dbReference type="RefSeq" id="XP_014018188.1"/>
    </source>
</evidence>
<dbReference type="GeneID" id="106581040"/>
<keyword evidence="4" id="KW-0540">Nuclease</keyword>
<sequence>MNSKTTPRDDPLDDGCDISDAQLLRIQSERLAPSDQPSLTPPAGTSLTPAGTSLTPASTSLTPAGTSLTTAGGTSLTPAGGTSLTPAYGTNVTPASGTSTSLSAGADQHSPTLGVCVVDDGQSLAKKEERIDGQIKKRGHVVVATFERLSNNRSIVALSIPDQSPMERFSKHHLNVTQLCEQSWCEIKVVYGFLKPHMKRREMRRTAVMTGASIHLARELEANPDAVTVVVHTREDREALKLINLIQMVPALEAGQLVREFPVLGVLDGVFFLGVVDELYCSKSGELVLSELKTRSHNSLPHPAQAKGHSLQVGVYKLLFDSMVQGSMKRDQLLHYLKLRPHQAFGSELQSYAQKLGLLAVTFGELVDHLLVVLHFCNLQPIDKLCLEYRHQSSGVLIGNREVEFKETQLRAELRDYLAFWRGEREPHGVDIEDIEEAWKCRMCPYEESCEWKRSRLQEVMVDGSKKAKLDGSKSESPNSSRRVPN</sequence>
<dbReference type="PANTHER" id="PTHR14464:SF4">
    <property type="entry name" value="EXONUCLEASE V"/>
    <property type="match status" value="1"/>
</dbReference>
<keyword evidence="4" id="KW-0269">Exonuclease</keyword>
<feature type="region of interest" description="Disordered" evidence="2">
    <location>
        <begin position="1"/>
        <end position="108"/>
    </location>
</feature>
<evidence type="ECO:0000256" key="2">
    <source>
        <dbReference type="SAM" id="MobiDB-lite"/>
    </source>
</evidence>
<protein>
    <submittedName>
        <fullName evidence="4">Exonuclease V</fullName>
    </submittedName>
</protein>
<gene>
    <name evidence="4" type="primary">LOC106581040</name>
</gene>
<feature type="compositionally biased region" description="Polar residues" evidence="2">
    <location>
        <begin position="475"/>
        <end position="486"/>
    </location>
</feature>
<dbReference type="PANTHER" id="PTHR14464">
    <property type="entry name" value="EXONUCLEASE V"/>
    <property type="match status" value="1"/>
</dbReference>
<dbReference type="InterPro" id="IPR011604">
    <property type="entry name" value="PDDEXK-like_dom_sf"/>
</dbReference>
<dbReference type="OrthoDB" id="354769at2759"/>
<organism evidence="3 4">
    <name type="scientific">Salmo salar</name>
    <name type="common">Atlantic salmon</name>
    <dbReference type="NCBI Taxonomy" id="8030"/>
    <lineage>
        <taxon>Eukaryota</taxon>
        <taxon>Metazoa</taxon>
        <taxon>Chordata</taxon>
        <taxon>Craniata</taxon>
        <taxon>Vertebrata</taxon>
        <taxon>Euteleostomi</taxon>
        <taxon>Actinopterygii</taxon>
        <taxon>Neopterygii</taxon>
        <taxon>Teleostei</taxon>
        <taxon>Protacanthopterygii</taxon>
        <taxon>Salmoniformes</taxon>
        <taxon>Salmonidae</taxon>
        <taxon>Salmoninae</taxon>
        <taxon>Salmo</taxon>
    </lineage>
</organism>
<dbReference type="Gene3D" id="3.90.320.10">
    <property type="match status" value="1"/>
</dbReference>
<dbReference type="Proteomes" id="UP001652741">
    <property type="component" value="Chromosome ssa20"/>
</dbReference>
<proteinExistence type="inferred from homology"/>
<dbReference type="GO" id="GO:0005634">
    <property type="term" value="C:nucleus"/>
    <property type="evidence" value="ECO:0007669"/>
    <property type="project" value="TreeGrafter"/>
</dbReference>
<evidence type="ECO:0000256" key="1">
    <source>
        <dbReference type="ARBA" id="ARBA00009797"/>
    </source>
</evidence>
<dbReference type="GO" id="GO:0036297">
    <property type="term" value="P:interstrand cross-link repair"/>
    <property type="evidence" value="ECO:0007669"/>
    <property type="project" value="TreeGrafter"/>
</dbReference>
<dbReference type="KEGG" id="sasa:106581040"/>
<feature type="compositionally biased region" description="Low complexity" evidence="2">
    <location>
        <begin position="95"/>
        <end position="106"/>
    </location>
</feature>
<name>A0A1S3NRZ1_SALSA</name>
<evidence type="ECO:0000313" key="3">
    <source>
        <dbReference type="Proteomes" id="UP001652741"/>
    </source>
</evidence>
<dbReference type="Pfam" id="PF09810">
    <property type="entry name" value="Exo5"/>
    <property type="match status" value="3"/>
</dbReference>
<accession>A0A1S3NRZ1</accession>
<feature type="compositionally biased region" description="Polar residues" evidence="2">
    <location>
        <begin position="35"/>
        <end position="47"/>
    </location>
</feature>
<feature type="compositionally biased region" description="Basic and acidic residues" evidence="2">
    <location>
        <begin position="1"/>
        <end position="10"/>
    </location>
</feature>
<keyword evidence="3" id="KW-1185">Reference proteome</keyword>